<accession>A0A1F7F1F8</accession>
<keyword evidence="3 7" id="KW-0812">Transmembrane</keyword>
<dbReference type="SUPFAM" id="SSF144091">
    <property type="entry name" value="Rhomboid-like"/>
    <property type="match status" value="1"/>
</dbReference>
<evidence type="ECO:0000256" key="6">
    <source>
        <dbReference type="ARBA" id="ARBA00023136"/>
    </source>
</evidence>
<dbReference type="InterPro" id="IPR046483">
    <property type="entry name" value="DUF6576"/>
</dbReference>
<evidence type="ECO:0000259" key="9">
    <source>
        <dbReference type="Pfam" id="PF20216"/>
    </source>
</evidence>
<dbReference type="Pfam" id="PF01694">
    <property type="entry name" value="Rhomboid"/>
    <property type="match status" value="1"/>
</dbReference>
<dbReference type="InterPro" id="IPR035952">
    <property type="entry name" value="Rhomboid-like_sf"/>
</dbReference>
<name>A0A1F7F1F8_UNCRA</name>
<feature type="transmembrane region" description="Helical" evidence="7">
    <location>
        <begin position="159"/>
        <end position="176"/>
    </location>
</feature>
<dbReference type="InterPro" id="IPR050925">
    <property type="entry name" value="Rhomboid_protease_S54"/>
</dbReference>
<dbReference type="InterPro" id="IPR022764">
    <property type="entry name" value="Peptidase_S54_rhomboid_dom"/>
</dbReference>
<reference evidence="10 11" key="1">
    <citation type="journal article" date="2016" name="Nat. Commun.">
        <title>Thousands of microbial genomes shed light on interconnected biogeochemical processes in an aquifer system.</title>
        <authorList>
            <person name="Anantharaman K."/>
            <person name="Brown C.T."/>
            <person name="Hug L.A."/>
            <person name="Sharon I."/>
            <person name="Castelle C.J."/>
            <person name="Probst A.J."/>
            <person name="Thomas B.C."/>
            <person name="Singh A."/>
            <person name="Wilkins M.J."/>
            <person name="Karaoz U."/>
            <person name="Brodie E.L."/>
            <person name="Williams K.H."/>
            <person name="Hubbard S.S."/>
            <person name="Banfield J.F."/>
        </authorList>
    </citation>
    <scope>NUCLEOTIDE SEQUENCE [LARGE SCALE GENOMIC DNA]</scope>
</reference>
<dbReference type="AlphaFoldDB" id="A0A1F7F1F8"/>
<dbReference type="Pfam" id="PF20216">
    <property type="entry name" value="DUF6576"/>
    <property type="match status" value="1"/>
</dbReference>
<evidence type="ECO:0000313" key="11">
    <source>
        <dbReference type="Proteomes" id="UP000179243"/>
    </source>
</evidence>
<evidence type="ECO:0000313" key="10">
    <source>
        <dbReference type="EMBL" id="OGK00500.1"/>
    </source>
</evidence>
<dbReference type="PANTHER" id="PTHR43731:SF14">
    <property type="entry name" value="PRESENILIN-ASSOCIATED RHOMBOID-LIKE PROTEIN, MITOCHONDRIAL"/>
    <property type="match status" value="1"/>
</dbReference>
<feature type="transmembrane region" description="Helical" evidence="7">
    <location>
        <begin position="12"/>
        <end position="33"/>
    </location>
</feature>
<gene>
    <name evidence="10" type="ORF">A2519_10870</name>
</gene>
<sequence>MDNFNVFSMKKQAPGTIGIIAVCAAIFLIQIVFQGMGSNIIVEVMALHPVFYASRFYQLLSYGFVHSGFLHFGFNMIVLLFVGSGIEAVIGTRKFLVFYLFLIVMCGIVTLVYFTISPWPLHTVLGSSGALCALLMIYWSLNPLASVLLFFIIPMPIRYFMFSIIAFDCVGTIIPIKTGLAHVTHLAGYACGAAFVKRQFFINTMSRLFRRGVHQDSRGRIIHGQFDKKRHYTETIDPILEKISREGIESLNRREQEILEKAGKKKE</sequence>
<dbReference type="PANTHER" id="PTHR43731">
    <property type="entry name" value="RHOMBOID PROTEASE"/>
    <property type="match status" value="1"/>
</dbReference>
<keyword evidence="6 7" id="KW-0472">Membrane</keyword>
<comment type="similarity">
    <text evidence="2">Belongs to the peptidase S54 family.</text>
</comment>
<evidence type="ECO:0000256" key="3">
    <source>
        <dbReference type="ARBA" id="ARBA00022692"/>
    </source>
</evidence>
<evidence type="ECO:0000256" key="7">
    <source>
        <dbReference type="SAM" id="Phobius"/>
    </source>
</evidence>
<comment type="caution">
    <text evidence="10">The sequence shown here is derived from an EMBL/GenBank/DDBJ whole genome shotgun (WGS) entry which is preliminary data.</text>
</comment>
<evidence type="ECO:0000256" key="5">
    <source>
        <dbReference type="ARBA" id="ARBA00022989"/>
    </source>
</evidence>
<comment type="subcellular location">
    <subcellularLocation>
        <location evidence="1">Membrane</location>
        <topology evidence="1">Multi-pass membrane protein</topology>
    </subcellularLocation>
</comment>
<dbReference type="GO" id="GO:0004252">
    <property type="term" value="F:serine-type endopeptidase activity"/>
    <property type="evidence" value="ECO:0007669"/>
    <property type="project" value="InterPro"/>
</dbReference>
<evidence type="ECO:0000256" key="1">
    <source>
        <dbReference type="ARBA" id="ARBA00004141"/>
    </source>
</evidence>
<proteinExistence type="inferred from homology"/>
<feature type="domain" description="DUF6576" evidence="9">
    <location>
        <begin position="228"/>
        <end position="262"/>
    </location>
</feature>
<protein>
    <submittedName>
        <fullName evidence="10">Uncharacterized protein</fullName>
    </submittedName>
</protein>
<feature type="transmembrane region" description="Helical" evidence="7">
    <location>
        <begin position="182"/>
        <end position="201"/>
    </location>
</feature>
<feature type="domain" description="Peptidase S54 rhomboid" evidence="8">
    <location>
        <begin position="55"/>
        <end position="195"/>
    </location>
</feature>
<keyword evidence="4" id="KW-0378">Hydrolase</keyword>
<evidence type="ECO:0000256" key="4">
    <source>
        <dbReference type="ARBA" id="ARBA00022801"/>
    </source>
</evidence>
<dbReference type="Proteomes" id="UP000179243">
    <property type="component" value="Unassembled WGS sequence"/>
</dbReference>
<feature type="transmembrane region" description="Helical" evidence="7">
    <location>
        <begin position="97"/>
        <end position="116"/>
    </location>
</feature>
<dbReference type="GO" id="GO:0016020">
    <property type="term" value="C:membrane"/>
    <property type="evidence" value="ECO:0007669"/>
    <property type="project" value="UniProtKB-SubCell"/>
</dbReference>
<dbReference type="EMBL" id="MFYX01000146">
    <property type="protein sequence ID" value="OGK00500.1"/>
    <property type="molecule type" value="Genomic_DNA"/>
</dbReference>
<feature type="transmembrane region" description="Helical" evidence="7">
    <location>
        <begin position="128"/>
        <end position="152"/>
    </location>
</feature>
<feature type="transmembrane region" description="Helical" evidence="7">
    <location>
        <begin position="69"/>
        <end position="90"/>
    </location>
</feature>
<evidence type="ECO:0000259" key="8">
    <source>
        <dbReference type="Pfam" id="PF01694"/>
    </source>
</evidence>
<dbReference type="Gene3D" id="1.20.1540.10">
    <property type="entry name" value="Rhomboid-like"/>
    <property type="match status" value="1"/>
</dbReference>
<organism evidence="10 11">
    <name type="scientific">Candidatus Raymondbacteria bacterium RIFOXYD12_FULL_49_13</name>
    <dbReference type="NCBI Taxonomy" id="1817890"/>
    <lineage>
        <taxon>Bacteria</taxon>
        <taxon>Raymondiibacteriota</taxon>
    </lineage>
</organism>
<keyword evidence="5 7" id="KW-1133">Transmembrane helix</keyword>
<evidence type="ECO:0000256" key="2">
    <source>
        <dbReference type="ARBA" id="ARBA00009045"/>
    </source>
</evidence>